<proteinExistence type="predicted"/>
<dbReference type="Pfam" id="PF01663">
    <property type="entry name" value="Phosphodiest"/>
    <property type="match status" value="1"/>
</dbReference>
<accession>A0A7R8X8W3</accession>
<keyword evidence="1" id="KW-1133">Transmembrane helix</keyword>
<keyword evidence="1" id="KW-0472">Membrane</keyword>
<evidence type="ECO:0000256" key="1">
    <source>
        <dbReference type="SAM" id="Phobius"/>
    </source>
</evidence>
<dbReference type="CDD" id="cd16018">
    <property type="entry name" value="Enpp"/>
    <property type="match status" value="1"/>
</dbReference>
<dbReference type="GO" id="GO:0016787">
    <property type="term" value="F:hydrolase activity"/>
    <property type="evidence" value="ECO:0007669"/>
    <property type="project" value="UniProtKB-ARBA"/>
</dbReference>
<reference evidence="3" key="1">
    <citation type="submission" date="2020-11" db="EMBL/GenBank/DDBJ databases">
        <authorList>
            <person name="Tran Van P."/>
        </authorList>
    </citation>
    <scope>NUCLEOTIDE SEQUENCE</scope>
</reference>
<dbReference type="Proteomes" id="UP000677054">
    <property type="component" value="Unassembled WGS sequence"/>
</dbReference>
<dbReference type="OrthoDB" id="415411at2759"/>
<dbReference type="EMBL" id="CAJPEV010001074">
    <property type="protein sequence ID" value="CAG0890549.1"/>
    <property type="molecule type" value="Genomic_DNA"/>
</dbReference>
<evidence type="ECO:0000256" key="2">
    <source>
        <dbReference type="SAM" id="SignalP"/>
    </source>
</evidence>
<protein>
    <recommendedName>
        <fullName evidence="5">AP3A hydrolase</fullName>
    </recommendedName>
</protein>
<keyword evidence="2" id="KW-0732">Signal</keyword>
<feature type="transmembrane region" description="Helical" evidence="1">
    <location>
        <begin position="395"/>
        <end position="424"/>
    </location>
</feature>
<keyword evidence="4" id="KW-1185">Reference proteome</keyword>
<dbReference type="Gene3D" id="3.40.720.10">
    <property type="entry name" value="Alkaline Phosphatase, subunit A"/>
    <property type="match status" value="1"/>
</dbReference>
<dbReference type="PANTHER" id="PTHR10151">
    <property type="entry name" value="ECTONUCLEOTIDE PYROPHOSPHATASE/PHOSPHODIESTERASE"/>
    <property type="match status" value="1"/>
</dbReference>
<name>A0A7R8X8W3_9CRUS</name>
<evidence type="ECO:0000313" key="4">
    <source>
        <dbReference type="Proteomes" id="UP000677054"/>
    </source>
</evidence>
<dbReference type="InterPro" id="IPR002591">
    <property type="entry name" value="Phosphodiest/P_Trfase"/>
</dbReference>
<keyword evidence="1" id="KW-0812">Transmembrane</keyword>
<feature type="chain" id="PRO_5036402445" description="AP3A hydrolase" evidence="2">
    <location>
        <begin position="17"/>
        <end position="440"/>
    </location>
</feature>
<dbReference type="AlphaFoldDB" id="A0A7R8X8W3"/>
<dbReference type="EMBL" id="LR900591">
    <property type="protein sequence ID" value="CAD7246226.1"/>
    <property type="molecule type" value="Genomic_DNA"/>
</dbReference>
<gene>
    <name evidence="3" type="ORF">DSTB1V02_LOCUS6082</name>
</gene>
<feature type="signal peptide" evidence="2">
    <location>
        <begin position="1"/>
        <end position="16"/>
    </location>
</feature>
<sequence>MFRLALLVLWLSGDSAVDLHGRPLLLVLSFDGLGHDRLEHDRLKASLPNLSELRKRSCYVPRLRPPFPSVSVVSHLSLVTGLWPESHGVVADPVWDPESGKAVDPSLHPQAFRVVPIWASNEQAGGTSGVSGWPLWGQRPPTHVGPGDGATGWRQRLDEALSWFEMGANLVVFRESMLMDIGRLHGPDSEQVMRGVEELDRLVGHLLDRLLRLEWAERLNVICVSGHGLAANEPDLVIPLQATGNGRRFRVSNRSPALFVHTEPGREEDLYREFLEGSKKWGFRVLRRNEFPRRWHLKRSPRAGDLILLASPPNAFSLAIWKGSAGYDNKLEKMQGFLLAWGPALKKGFNLDMTVDVVDVYPLLCHLLDIPPRPNNGSFIYHLSSLIPIEEVETFSIYSILLTIGVLGGTTGLIIASVIIIMVCKKCQHRSKLKSDFIMQ</sequence>
<organism evidence="3">
    <name type="scientific">Darwinula stevensoni</name>
    <dbReference type="NCBI Taxonomy" id="69355"/>
    <lineage>
        <taxon>Eukaryota</taxon>
        <taxon>Metazoa</taxon>
        <taxon>Ecdysozoa</taxon>
        <taxon>Arthropoda</taxon>
        <taxon>Crustacea</taxon>
        <taxon>Oligostraca</taxon>
        <taxon>Ostracoda</taxon>
        <taxon>Podocopa</taxon>
        <taxon>Podocopida</taxon>
        <taxon>Darwinulocopina</taxon>
        <taxon>Darwinuloidea</taxon>
        <taxon>Darwinulidae</taxon>
        <taxon>Darwinula</taxon>
    </lineage>
</organism>
<evidence type="ECO:0000313" key="3">
    <source>
        <dbReference type="EMBL" id="CAD7246226.1"/>
    </source>
</evidence>
<evidence type="ECO:0008006" key="5">
    <source>
        <dbReference type="Google" id="ProtNLM"/>
    </source>
</evidence>
<dbReference type="InterPro" id="IPR017850">
    <property type="entry name" value="Alkaline_phosphatase_core_sf"/>
</dbReference>
<dbReference type="SUPFAM" id="SSF53649">
    <property type="entry name" value="Alkaline phosphatase-like"/>
    <property type="match status" value="1"/>
</dbReference>
<dbReference type="PANTHER" id="PTHR10151:SF120">
    <property type="entry name" value="BIS(5'-ADENOSYL)-TRIPHOSPHATASE"/>
    <property type="match status" value="1"/>
</dbReference>